<dbReference type="PANTHER" id="PTHR34820:SF4">
    <property type="entry name" value="INNER MEMBRANE PROTEIN YEBZ"/>
    <property type="match status" value="1"/>
</dbReference>
<protein>
    <recommendedName>
        <fullName evidence="16">Copper resistance protein CopC</fullName>
    </recommendedName>
</protein>
<dbReference type="GO" id="GO:0005507">
    <property type="term" value="F:copper ion binding"/>
    <property type="evidence" value="ECO:0007669"/>
    <property type="project" value="InterPro"/>
</dbReference>
<evidence type="ECO:0000256" key="11">
    <source>
        <dbReference type="SAM" id="SignalP"/>
    </source>
</evidence>
<comment type="caution">
    <text evidence="14">The sequence shown here is derived from an EMBL/GenBank/DDBJ whole genome shotgun (WGS) entry which is preliminary data.</text>
</comment>
<feature type="domain" description="Copper resistance protein D" evidence="13">
    <location>
        <begin position="518"/>
        <end position="622"/>
    </location>
</feature>
<evidence type="ECO:0000313" key="14">
    <source>
        <dbReference type="EMBL" id="OPA76118.1"/>
    </source>
</evidence>
<evidence type="ECO:0000256" key="10">
    <source>
        <dbReference type="SAM" id="Phobius"/>
    </source>
</evidence>
<dbReference type="InterPro" id="IPR007348">
    <property type="entry name" value="CopC_dom"/>
</dbReference>
<evidence type="ECO:0000259" key="12">
    <source>
        <dbReference type="Pfam" id="PF04234"/>
    </source>
</evidence>
<feature type="transmembrane region" description="Helical" evidence="10">
    <location>
        <begin position="372"/>
        <end position="392"/>
    </location>
</feature>
<keyword evidence="15" id="KW-1185">Reference proteome</keyword>
<keyword evidence="3 10" id="KW-0812">Transmembrane</keyword>
<keyword evidence="8 10" id="KW-0472">Membrane</keyword>
<organism evidence="14 15">
    <name type="scientific">Paenibacillus selenitireducens</name>
    <dbReference type="NCBI Taxonomy" id="1324314"/>
    <lineage>
        <taxon>Bacteria</taxon>
        <taxon>Bacillati</taxon>
        <taxon>Bacillota</taxon>
        <taxon>Bacilli</taxon>
        <taxon>Bacillales</taxon>
        <taxon>Paenibacillaceae</taxon>
        <taxon>Paenibacillus</taxon>
    </lineage>
</organism>
<proteinExistence type="predicted"/>
<evidence type="ECO:0000256" key="8">
    <source>
        <dbReference type="ARBA" id="ARBA00023136"/>
    </source>
</evidence>
<dbReference type="EMBL" id="MSZX01000007">
    <property type="protein sequence ID" value="OPA76118.1"/>
    <property type="molecule type" value="Genomic_DNA"/>
</dbReference>
<feature type="transmembrane region" description="Helical" evidence="10">
    <location>
        <begin position="526"/>
        <end position="549"/>
    </location>
</feature>
<comment type="subcellular location">
    <subcellularLocation>
        <location evidence="1">Cell membrane</location>
        <topology evidence="1">Multi-pass membrane protein</topology>
    </subcellularLocation>
</comment>
<dbReference type="SUPFAM" id="SSF81296">
    <property type="entry name" value="E set domains"/>
    <property type="match status" value="1"/>
</dbReference>
<accession>A0A1T2X8A3</accession>
<feature type="transmembrane region" description="Helical" evidence="10">
    <location>
        <begin position="561"/>
        <end position="586"/>
    </location>
</feature>
<feature type="transmembrane region" description="Helical" evidence="10">
    <location>
        <begin position="448"/>
        <end position="471"/>
    </location>
</feature>
<name>A0A1T2X8A3_9BACL</name>
<dbReference type="InterPro" id="IPR014755">
    <property type="entry name" value="Cu-Rt/internalin_Ig-like"/>
</dbReference>
<dbReference type="Gene3D" id="2.60.40.1220">
    <property type="match status" value="1"/>
</dbReference>
<gene>
    <name evidence="14" type="ORF">BVG16_18040</name>
</gene>
<feature type="transmembrane region" description="Helical" evidence="10">
    <location>
        <begin position="607"/>
        <end position="626"/>
    </location>
</feature>
<dbReference type="GO" id="GO:0006825">
    <property type="term" value="P:copper ion transport"/>
    <property type="evidence" value="ECO:0007669"/>
    <property type="project" value="InterPro"/>
</dbReference>
<dbReference type="InterPro" id="IPR014756">
    <property type="entry name" value="Ig_E-set"/>
</dbReference>
<evidence type="ECO:0000259" key="13">
    <source>
        <dbReference type="Pfam" id="PF05425"/>
    </source>
</evidence>
<dbReference type="PANTHER" id="PTHR34820">
    <property type="entry name" value="INNER MEMBRANE PROTEIN YEBZ"/>
    <property type="match status" value="1"/>
</dbReference>
<dbReference type="Pfam" id="PF04234">
    <property type="entry name" value="CopC"/>
    <property type="match status" value="1"/>
</dbReference>
<feature type="compositionally biased region" description="Low complexity" evidence="9">
    <location>
        <begin position="160"/>
        <end position="184"/>
    </location>
</feature>
<dbReference type="AlphaFoldDB" id="A0A1T2X8A3"/>
<keyword evidence="2" id="KW-1003">Cell membrane</keyword>
<keyword evidence="5 11" id="KW-0732">Signal</keyword>
<keyword evidence="7" id="KW-0186">Copper</keyword>
<evidence type="ECO:0000256" key="5">
    <source>
        <dbReference type="ARBA" id="ARBA00022729"/>
    </source>
</evidence>
<dbReference type="GO" id="GO:0005886">
    <property type="term" value="C:plasma membrane"/>
    <property type="evidence" value="ECO:0007669"/>
    <property type="project" value="UniProtKB-SubCell"/>
</dbReference>
<feature type="chain" id="PRO_5013091945" description="Copper resistance protein CopC" evidence="11">
    <location>
        <begin position="20"/>
        <end position="630"/>
    </location>
</feature>
<feature type="compositionally biased region" description="Low complexity" evidence="9">
    <location>
        <begin position="207"/>
        <end position="233"/>
    </location>
</feature>
<feature type="domain" description="CopC" evidence="12">
    <location>
        <begin position="18"/>
        <end position="111"/>
    </location>
</feature>
<dbReference type="InterPro" id="IPR032694">
    <property type="entry name" value="CopC/D"/>
</dbReference>
<dbReference type="InterPro" id="IPR008457">
    <property type="entry name" value="Cu-R_CopD_dom"/>
</dbReference>
<dbReference type="GO" id="GO:0046688">
    <property type="term" value="P:response to copper ion"/>
    <property type="evidence" value="ECO:0007669"/>
    <property type="project" value="InterPro"/>
</dbReference>
<evidence type="ECO:0000256" key="6">
    <source>
        <dbReference type="ARBA" id="ARBA00022989"/>
    </source>
</evidence>
<dbReference type="Pfam" id="PF05425">
    <property type="entry name" value="CopD"/>
    <property type="match status" value="1"/>
</dbReference>
<evidence type="ECO:0000256" key="2">
    <source>
        <dbReference type="ARBA" id="ARBA00022475"/>
    </source>
</evidence>
<feature type="compositionally biased region" description="Basic and acidic residues" evidence="9">
    <location>
        <begin position="255"/>
        <end position="268"/>
    </location>
</feature>
<evidence type="ECO:0000256" key="9">
    <source>
        <dbReference type="SAM" id="MobiDB-lite"/>
    </source>
</evidence>
<feature type="signal peptide" evidence="11">
    <location>
        <begin position="1"/>
        <end position="19"/>
    </location>
</feature>
<evidence type="ECO:0000256" key="3">
    <source>
        <dbReference type="ARBA" id="ARBA00022692"/>
    </source>
</evidence>
<feature type="compositionally biased region" description="Low complexity" evidence="9">
    <location>
        <begin position="130"/>
        <end position="148"/>
    </location>
</feature>
<dbReference type="STRING" id="1324314.BVG16_18040"/>
<dbReference type="GO" id="GO:0042597">
    <property type="term" value="C:periplasmic space"/>
    <property type="evidence" value="ECO:0007669"/>
    <property type="project" value="InterPro"/>
</dbReference>
<reference evidence="14 15" key="1">
    <citation type="submission" date="2017-01" db="EMBL/GenBank/DDBJ databases">
        <title>Genome analysis of Paenibacillus selenitrireducens ES3-24.</title>
        <authorList>
            <person name="Xu D."/>
            <person name="Yao R."/>
            <person name="Zheng S."/>
        </authorList>
    </citation>
    <scope>NUCLEOTIDE SEQUENCE [LARGE SCALE GENOMIC DNA]</scope>
    <source>
        <strain evidence="14 15">ES3-24</strain>
    </source>
</reference>
<evidence type="ECO:0000256" key="1">
    <source>
        <dbReference type="ARBA" id="ARBA00004651"/>
    </source>
</evidence>
<feature type="region of interest" description="Disordered" evidence="9">
    <location>
        <begin position="124"/>
        <end position="298"/>
    </location>
</feature>
<feature type="transmembrane region" description="Helical" evidence="10">
    <location>
        <begin position="412"/>
        <end position="436"/>
    </location>
</feature>
<keyword evidence="4" id="KW-0479">Metal-binding</keyword>
<evidence type="ECO:0000256" key="7">
    <source>
        <dbReference type="ARBA" id="ARBA00023008"/>
    </source>
</evidence>
<feature type="transmembrane region" description="Helical" evidence="10">
    <location>
        <begin position="329"/>
        <end position="351"/>
    </location>
</feature>
<feature type="compositionally biased region" description="Low complexity" evidence="9">
    <location>
        <begin position="272"/>
        <end position="291"/>
    </location>
</feature>
<evidence type="ECO:0000256" key="4">
    <source>
        <dbReference type="ARBA" id="ARBA00022723"/>
    </source>
</evidence>
<dbReference type="Proteomes" id="UP000190188">
    <property type="component" value="Unassembled WGS sequence"/>
</dbReference>
<evidence type="ECO:0000313" key="15">
    <source>
        <dbReference type="Proteomes" id="UP000190188"/>
    </source>
</evidence>
<evidence type="ECO:0008006" key="16">
    <source>
        <dbReference type="Google" id="ProtNLM"/>
    </source>
</evidence>
<feature type="transmembrane region" description="Helical" evidence="10">
    <location>
        <begin position="483"/>
        <end position="506"/>
    </location>
</feature>
<keyword evidence="6 10" id="KW-1133">Transmembrane helix</keyword>
<sequence length="630" mass="66742">MIGLIFAVLAFPNLMFAHAQIQRSTPAAESELTNAPASIQITYTEGINGDLSNASLSTDAGAAVAVKLSTDGDKTLVITPKAALKDGIYKVKWQVLSVDTHVTEGSFRFAVGEKLEAVRPHETISLDGDAGSSAVGTPGAASTSTGTAIPKEGGKRTTANSNQGSSKTSSTPSSSSFNSKKGNTAESKESTSAAGGKEGVKTDKNTSSVPSPASAVDSSSFTPKSSTPISTTKDALTAPKSVSERANATSGLEGGDQKDGGKDKDKTRPTMKSVAVATSSSVAGKSTSSATKMDHDMSGMDMGDMDKDHMDHMHHAMGSTGQAIDWNKFLRVIEVLLVSVIGGLWYFRSFLWDRSLGHPVLHRVFAVGTDRVVYLAGCIVLVLTGLGHLLQIGIQLNASQSLDAAAWHNAGVLLRSTVIGTVAWVRPILLLVLFCITFLNERSTGLRLGLQAAILSGLALTFAFTGHSWATESMRTLSMLTDVLHLVMAAVWLGGLAGLSLVAWRLPQDSSKITSVQQLLRRFSNLALPLVIAVTVTGLLLAILRIGSWQALFQSGYGQTLLWKIGFFLLALVLAGVQRQVVLPYLQRQQDKPEANMLRVWQWSIRLELAMAILVFIIAGILSTTAPPAL</sequence>